<gene>
    <name evidence="1" type="ORF">JR050_09520</name>
</gene>
<comment type="caution">
    <text evidence="1">The sequence shown here is derived from an EMBL/GenBank/DDBJ whole genome shotgun (WGS) entry which is preliminary data.</text>
</comment>
<organism evidence="1 2">
    <name type="scientific">Bacillus suaedaesalsae</name>
    <dbReference type="NCBI Taxonomy" id="2810349"/>
    <lineage>
        <taxon>Bacteria</taxon>
        <taxon>Bacillati</taxon>
        <taxon>Bacillota</taxon>
        <taxon>Bacilli</taxon>
        <taxon>Bacillales</taxon>
        <taxon>Bacillaceae</taxon>
        <taxon>Bacillus</taxon>
    </lineage>
</organism>
<accession>A0ABS2DK54</accession>
<name>A0ABS2DK54_9BACI</name>
<dbReference type="RefSeq" id="WP_204203262.1">
    <property type="nucleotide sequence ID" value="NZ_JAFELM010000028.1"/>
</dbReference>
<dbReference type="Proteomes" id="UP001518925">
    <property type="component" value="Unassembled WGS sequence"/>
</dbReference>
<keyword evidence="2" id="KW-1185">Reference proteome</keyword>
<proteinExistence type="predicted"/>
<protein>
    <submittedName>
        <fullName evidence="1">Uncharacterized protein</fullName>
    </submittedName>
</protein>
<dbReference type="EMBL" id="JAFELM010000028">
    <property type="protein sequence ID" value="MBM6617906.1"/>
    <property type="molecule type" value="Genomic_DNA"/>
</dbReference>
<evidence type="ECO:0000313" key="1">
    <source>
        <dbReference type="EMBL" id="MBM6617906.1"/>
    </source>
</evidence>
<sequence>MYELAQGEQAENDQVFNVGEITILIDPVVISHLDGDIVIDHNKNYGFILKNNFEVLNFGMKLVTNP</sequence>
<reference evidence="1 2" key="1">
    <citation type="submission" date="2021-02" db="EMBL/GenBank/DDBJ databases">
        <title>Bacillus sp. RD4P76, an endophyte from a halophyte.</title>
        <authorList>
            <person name="Sun J.-Q."/>
        </authorList>
    </citation>
    <scope>NUCLEOTIDE SEQUENCE [LARGE SCALE GENOMIC DNA]</scope>
    <source>
        <strain evidence="1 2">RD4P76</strain>
    </source>
</reference>
<evidence type="ECO:0000313" key="2">
    <source>
        <dbReference type="Proteomes" id="UP001518925"/>
    </source>
</evidence>